<dbReference type="CDD" id="cd00609">
    <property type="entry name" value="AAT_like"/>
    <property type="match status" value="1"/>
</dbReference>
<dbReference type="Gene3D" id="3.40.640.10">
    <property type="entry name" value="Type I PLP-dependent aspartate aminotransferase-like (Major domain)"/>
    <property type="match status" value="1"/>
</dbReference>
<dbReference type="SUPFAM" id="SSF53383">
    <property type="entry name" value="PLP-dependent transferases"/>
    <property type="match status" value="1"/>
</dbReference>
<dbReference type="InterPro" id="IPR019881">
    <property type="entry name" value="DAP-NH2Trfase_DapL_Desulfo"/>
</dbReference>
<dbReference type="PANTHER" id="PTHR42832">
    <property type="entry name" value="AMINO ACID AMINOTRANSFERASE"/>
    <property type="match status" value="1"/>
</dbReference>
<organism evidence="6 7">
    <name type="scientific">Candidatus Desantisbacteria bacterium CG23_combo_of_CG06-09_8_20_14_all_40_23</name>
    <dbReference type="NCBI Taxonomy" id="1974550"/>
    <lineage>
        <taxon>Bacteria</taxon>
        <taxon>Candidatus Desantisiibacteriota</taxon>
    </lineage>
</organism>
<dbReference type="PANTHER" id="PTHR42832:SF3">
    <property type="entry name" value="L-GLUTAMINE--4-(METHYLSULFANYL)-2-OXOBUTANOATE AMINOTRANSFERASE"/>
    <property type="match status" value="1"/>
</dbReference>
<dbReference type="NCBIfam" id="NF006756">
    <property type="entry name" value="PRK09276.1"/>
    <property type="match status" value="1"/>
</dbReference>
<dbReference type="InterPro" id="IPR050881">
    <property type="entry name" value="LL-DAP_aminotransferase"/>
</dbReference>
<dbReference type="GO" id="GO:0030170">
    <property type="term" value="F:pyridoxal phosphate binding"/>
    <property type="evidence" value="ECO:0007669"/>
    <property type="project" value="InterPro"/>
</dbReference>
<dbReference type="NCBIfam" id="TIGR03540">
    <property type="entry name" value="DapC_direct"/>
    <property type="match status" value="1"/>
</dbReference>
<dbReference type="AlphaFoldDB" id="A0A2H0A6J0"/>
<dbReference type="InterPro" id="IPR004839">
    <property type="entry name" value="Aminotransferase_I/II_large"/>
</dbReference>
<dbReference type="Pfam" id="PF00155">
    <property type="entry name" value="Aminotran_1_2"/>
    <property type="match status" value="1"/>
</dbReference>
<dbReference type="InterPro" id="IPR015422">
    <property type="entry name" value="PyrdxlP-dep_Trfase_small"/>
</dbReference>
<protein>
    <recommendedName>
        <fullName evidence="4">LL-diaminopimelate aminotransferase</fullName>
        <ecNumber evidence="4">2.6.1.83</ecNumber>
    </recommendedName>
</protein>
<dbReference type="InterPro" id="IPR015421">
    <property type="entry name" value="PyrdxlP-dep_Trfase_major"/>
</dbReference>
<dbReference type="Gene3D" id="3.90.1150.10">
    <property type="entry name" value="Aspartate Aminotransferase, domain 1"/>
    <property type="match status" value="1"/>
</dbReference>
<evidence type="ECO:0000256" key="3">
    <source>
        <dbReference type="ARBA" id="ARBA00022679"/>
    </source>
</evidence>
<sequence>MSTQLAKYSKGLNSLPPYLFVRIDQLKQEERAKGADLIDLSIGDPDIPTPNHIVEAMSKAIRDSATHRYPSSNGRLDFRQAAANWCKGRFGIDLDVKEEVISLIGSKEGIGHTPFAFIDPGDVVLVPSPGYPVYQAATILAGGIPYPMPLLRENNFLPLFEDIPQDILNKAKLMFLNYPNNPTGATSTFEFFGQVVDFATKHNIIVCHDMAYSEMYYDSNAPHSFLEVPGAMDIGMEFFSLSKTYQMTGWRIGFAAGNRDLIAGLLKIKGNLDSGAFEAVQMAGVTALSSSQDCTKKMRGVYQERRDILVNGLTQAGWDVYKSQATFYVWIATPAGYTSEEMSTRLLRELSIVATPGNGFGDYGEGYIRMALTVDTKRMQEAIDRILRW</sequence>
<dbReference type="InterPro" id="IPR015424">
    <property type="entry name" value="PyrdxlP-dep_Trfase"/>
</dbReference>
<accession>A0A2H0A6J0</accession>
<name>A0A2H0A6J0_9BACT</name>
<gene>
    <name evidence="6" type="ORF">COX18_04515</name>
</gene>
<comment type="caution">
    <text evidence="6">The sequence shown here is derived from an EMBL/GenBank/DDBJ whole genome shotgun (WGS) entry which is preliminary data.</text>
</comment>
<reference evidence="6 7" key="1">
    <citation type="submission" date="2017-09" db="EMBL/GenBank/DDBJ databases">
        <title>Depth-based differentiation of microbial function through sediment-hosted aquifers and enrichment of novel symbionts in the deep terrestrial subsurface.</title>
        <authorList>
            <person name="Probst A.J."/>
            <person name="Ladd B."/>
            <person name="Jarett J.K."/>
            <person name="Geller-Mcgrath D.E."/>
            <person name="Sieber C.M."/>
            <person name="Emerson J.B."/>
            <person name="Anantharaman K."/>
            <person name="Thomas B.C."/>
            <person name="Malmstrom R."/>
            <person name="Stieglmeier M."/>
            <person name="Klingl A."/>
            <person name="Woyke T."/>
            <person name="Ryan C.M."/>
            <person name="Banfield J.F."/>
        </authorList>
    </citation>
    <scope>NUCLEOTIDE SEQUENCE [LARGE SCALE GENOMIC DNA]</scope>
    <source>
        <strain evidence="6">CG23_combo_of_CG06-09_8_20_14_all_40_23</strain>
    </source>
</reference>
<dbReference type="GO" id="GO:0009089">
    <property type="term" value="P:lysine biosynthetic process via diaminopimelate"/>
    <property type="evidence" value="ECO:0007669"/>
    <property type="project" value="InterPro"/>
</dbReference>
<feature type="domain" description="Aminotransferase class I/classII large" evidence="5">
    <location>
        <begin position="36"/>
        <end position="386"/>
    </location>
</feature>
<comment type="cofactor">
    <cofactor evidence="1">
        <name>pyridoxal 5'-phosphate</name>
        <dbReference type="ChEBI" id="CHEBI:597326"/>
    </cofactor>
</comment>
<evidence type="ECO:0000256" key="1">
    <source>
        <dbReference type="ARBA" id="ARBA00001933"/>
    </source>
</evidence>
<evidence type="ECO:0000313" key="7">
    <source>
        <dbReference type="Proteomes" id="UP000231067"/>
    </source>
</evidence>
<evidence type="ECO:0000256" key="4">
    <source>
        <dbReference type="NCBIfam" id="TIGR03540"/>
    </source>
</evidence>
<dbReference type="GO" id="GO:0010285">
    <property type="term" value="F:L,L-diaminopimelate aminotransferase activity"/>
    <property type="evidence" value="ECO:0007669"/>
    <property type="project" value="UniProtKB-EC"/>
</dbReference>
<evidence type="ECO:0000256" key="2">
    <source>
        <dbReference type="ARBA" id="ARBA00022576"/>
    </source>
</evidence>
<dbReference type="EMBL" id="PCSH01000083">
    <property type="protein sequence ID" value="PIP41064.1"/>
    <property type="molecule type" value="Genomic_DNA"/>
</dbReference>
<dbReference type="EC" id="2.6.1.83" evidence="4"/>
<proteinExistence type="predicted"/>
<keyword evidence="2 6" id="KW-0032">Aminotransferase</keyword>
<evidence type="ECO:0000313" key="6">
    <source>
        <dbReference type="EMBL" id="PIP41064.1"/>
    </source>
</evidence>
<keyword evidence="3 6" id="KW-0808">Transferase</keyword>
<evidence type="ECO:0000259" key="5">
    <source>
        <dbReference type="Pfam" id="PF00155"/>
    </source>
</evidence>
<dbReference type="Proteomes" id="UP000231067">
    <property type="component" value="Unassembled WGS sequence"/>
</dbReference>